<keyword evidence="2" id="KW-1185">Reference proteome</keyword>
<comment type="caution">
    <text evidence="1">The sequence shown here is derived from an EMBL/GenBank/DDBJ whole genome shotgun (WGS) entry which is preliminary data.</text>
</comment>
<sequence>GGDKRKDDEAMNTSVRHEPGRQELAGKSVVVSCVYVCRLDLGLFLW</sequence>
<accession>A0ACA9QZ69</accession>
<protein>
    <submittedName>
        <fullName evidence="1">13006_t:CDS:1</fullName>
    </submittedName>
</protein>
<feature type="non-terminal residue" evidence="1">
    <location>
        <position position="1"/>
    </location>
</feature>
<proteinExistence type="predicted"/>
<evidence type="ECO:0000313" key="2">
    <source>
        <dbReference type="Proteomes" id="UP000789702"/>
    </source>
</evidence>
<organism evidence="1 2">
    <name type="scientific">Dentiscutata heterogama</name>
    <dbReference type="NCBI Taxonomy" id="1316150"/>
    <lineage>
        <taxon>Eukaryota</taxon>
        <taxon>Fungi</taxon>
        <taxon>Fungi incertae sedis</taxon>
        <taxon>Mucoromycota</taxon>
        <taxon>Glomeromycotina</taxon>
        <taxon>Glomeromycetes</taxon>
        <taxon>Diversisporales</taxon>
        <taxon>Gigasporaceae</taxon>
        <taxon>Dentiscutata</taxon>
    </lineage>
</organism>
<feature type="non-terminal residue" evidence="1">
    <location>
        <position position="46"/>
    </location>
</feature>
<dbReference type="EMBL" id="CAJVPU010056195">
    <property type="protein sequence ID" value="CAG8769924.1"/>
    <property type="molecule type" value="Genomic_DNA"/>
</dbReference>
<name>A0ACA9QZ69_9GLOM</name>
<dbReference type="Proteomes" id="UP000789702">
    <property type="component" value="Unassembled WGS sequence"/>
</dbReference>
<reference evidence="1" key="1">
    <citation type="submission" date="2021-06" db="EMBL/GenBank/DDBJ databases">
        <authorList>
            <person name="Kallberg Y."/>
            <person name="Tangrot J."/>
            <person name="Rosling A."/>
        </authorList>
    </citation>
    <scope>NUCLEOTIDE SEQUENCE</scope>
    <source>
        <strain evidence="1">IL203A</strain>
    </source>
</reference>
<evidence type="ECO:0000313" key="1">
    <source>
        <dbReference type="EMBL" id="CAG8769924.1"/>
    </source>
</evidence>
<gene>
    <name evidence="1" type="ORF">DHETER_LOCUS15766</name>
</gene>